<comment type="cofactor">
    <cofactor evidence="1">
        <name>heme</name>
        <dbReference type="ChEBI" id="CHEBI:30413"/>
    </cofactor>
</comment>
<gene>
    <name evidence="10" type="ORF">V6N12_060143</name>
</gene>
<reference evidence="10 11" key="1">
    <citation type="journal article" date="2024" name="G3 (Bethesda)">
        <title>Genome assembly of Hibiscus sabdariffa L. provides insights into metabolisms of medicinal natural products.</title>
        <authorList>
            <person name="Kim T."/>
        </authorList>
    </citation>
    <scope>NUCLEOTIDE SEQUENCE [LARGE SCALE GENOMIC DNA]</scope>
    <source>
        <strain evidence="10">TK-2024</strain>
        <tissue evidence="10">Old leaves</tissue>
    </source>
</reference>
<evidence type="ECO:0000256" key="6">
    <source>
        <dbReference type="ARBA" id="ARBA00023004"/>
    </source>
</evidence>
<feature type="signal peptide" evidence="9">
    <location>
        <begin position="1"/>
        <end position="21"/>
    </location>
</feature>
<evidence type="ECO:0000256" key="8">
    <source>
        <dbReference type="RuleBase" id="RU000461"/>
    </source>
</evidence>
<evidence type="ECO:0000256" key="4">
    <source>
        <dbReference type="ARBA" id="ARBA00022723"/>
    </source>
</evidence>
<keyword evidence="4 8" id="KW-0479">Metal-binding</keyword>
<keyword evidence="5 8" id="KW-0560">Oxidoreductase</keyword>
<evidence type="ECO:0000256" key="7">
    <source>
        <dbReference type="ARBA" id="ARBA00023033"/>
    </source>
</evidence>
<comment type="similarity">
    <text evidence="2 8">Belongs to the cytochrome P450 family.</text>
</comment>
<evidence type="ECO:0000256" key="3">
    <source>
        <dbReference type="ARBA" id="ARBA00022617"/>
    </source>
</evidence>
<dbReference type="Gene3D" id="1.10.630.10">
    <property type="entry name" value="Cytochrome P450"/>
    <property type="match status" value="1"/>
</dbReference>
<evidence type="ECO:0000256" key="5">
    <source>
        <dbReference type="ARBA" id="ARBA00023002"/>
    </source>
</evidence>
<evidence type="ECO:0000313" key="10">
    <source>
        <dbReference type="EMBL" id="KAK8529360.1"/>
    </source>
</evidence>
<evidence type="ECO:0008006" key="12">
    <source>
        <dbReference type="Google" id="ProtNLM"/>
    </source>
</evidence>
<comment type="caution">
    <text evidence="10">The sequence shown here is derived from an EMBL/GenBank/DDBJ whole genome shotgun (WGS) entry which is preliminary data.</text>
</comment>
<feature type="chain" id="PRO_5045594554" description="Cytochrome P450" evidence="9">
    <location>
        <begin position="22"/>
        <end position="506"/>
    </location>
</feature>
<protein>
    <recommendedName>
        <fullName evidence="12">Cytochrome P450</fullName>
    </recommendedName>
</protein>
<dbReference type="InterPro" id="IPR002401">
    <property type="entry name" value="Cyt_P450_E_grp-I"/>
</dbReference>
<dbReference type="EMBL" id="JBBPBM010000036">
    <property type="protein sequence ID" value="KAK8529360.1"/>
    <property type="molecule type" value="Genomic_DNA"/>
</dbReference>
<dbReference type="CDD" id="cd11072">
    <property type="entry name" value="CYP71-like"/>
    <property type="match status" value="1"/>
</dbReference>
<organism evidence="10 11">
    <name type="scientific">Hibiscus sabdariffa</name>
    <name type="common">roselle</name>
    <dbReference type="NCBI Taxonomy" id="183260"/>
    <lineage>
        <taxon>Eukaryota</taxon>
        <taxon>Viridiplantae</taxon>
        <taxon>Streptophyta</taxon>
        <taxon>Embryophyta</taxon>
        <taxon>Tracheophyta</taxon>
        <taxon>Spermatophyta</taxon>
        <taxon>Magnoliopsida</taxon>
        <taxon>eudicotyledons</taxon>
        <taxon>Gunneridae</taxon>
        <taxon>Pentapetalae</taxon>
        <taxon>rosids</taxon>
        <taxon>malvids</taxon>
        <taxon>Malvales</taxon>
        <taxon>Malvaceae</taxon>
        <taxon>Malvoideae</taxon>
        <taxon>Hibiscus</taxon>
    </lineage>
</organism>
<dbReference type="InterPro" id="IPR036396">
    <property type="entry name" value="Cyt_P450_sf"/>
</dbReference>
<accession>A0ABR2D5A8</accession>
<dbReference type="SUPFAM" id="SSF48264">
    <property type="entry name" value="Cytochrome P450"/>
    <property type="match status" value="1"/>
</dbReference>
<dbReference type="PRINTS" id="PR00385">
    <property type="entry name" value="P450"/>
</dbReference>
<name>A0ABR2D5A8_9ROSI</name>
<proteinExistence type="inferred from homology"/>
<keyword evidence="9" id="KW-0732">Signal</keyword>
<evidence type="ECO:0000256" key="1">
    <source>
        <dbReference type="ARBA" id="ARBA00001971"/>
    </source>
</evidence>
<keyword evidence="11" id="KW-1185">Reference proteome</keyword>
<evidence type="ECO:0000256" key="2">
    <source>
        <dbReference type="ARBA" id="ARBA00010617"/>
    </source>
</evidence>
<dbReference type="Pfam" id="PF00067">
    <property type="entry name" value="p450"/>
    <property type="match status" value="1"/>
</dbReference>
<evidence type="ECO:0000256" key="9">
    <source>
        <dbReference type="SAM" id="SignalP"/>
    </source>
</evidence>
<dbReference type="PROSITE" id="PS00086">
    <property type="entry name" value="CYTOCHROME_P450"/>
    <property type="match status" value="1"/>
</dbReference>
<sequence>MLLIPFLLLLSSLLLIIKKLATKKGKLPPSPPKLPLLGNLHQLGAFPHRSTWELSKKYGPIMLLRLGSTPTIFVSSAETAKEILKTNDLECCSRPPLTGPKRLSYNFQDVAFVPYGHHYREMRKICVTELFSMKKVQSFQSVRKEEIDLLIKSISESATLANPVDLSKGILSLTAGITFRIAFGKSFRGSQLDNDNKLQKLVSEASTMLGSFCASDFFPYVGNVIDWFTGFHRRLENTFHQLDVVFQQIIDDHLKSGTTMREHHQEDMVDVLLRMVKDQSENGAIHLNKDRIKALLLDIFVAGIDTSAIAIIWAMTELARKPTAMKKAQDEIRSCDGNKGKLTENDVSQLKYLKMIIKETLRLHPPGPLLLPRETASHLKIGDYDIYPKTRIAVNVWATGRDPDIWNNPEEFIPERFEDSVIDLKGQHFELLPFGAGRRICPGMNMGMAVLELALANLLYFFDWKVPSGMEIDMEERVTISLGKKTALMLVPIKYNIGEDDEIMHC</sequence>
<dbReference type="Proteomes" id="UP001472677">
    <property type="component" value="Unassembled WGS sequence"/>
</dbReference>
<dbReference type="InterPro" id="IPR001128">
    <property type="entry name" value="Cyt_P450"/>
</dbReference>
<keyword evidence="3 8" id="KW-0349">Heme</keyword>
<keyword evidence="6 8" id="KW-0408">Iron</keyword>
<dbReference type="PRINTS" id="PR00463">
    <property type="entry name" value="EP450I"/>
</dbReference>
<dbReference type="InterPro" id="IPR017972">
    <property type="entry name" value="Cyt_P450_CS"/>
</dbReference>
<dbReference type="PANTHER" id="PTHR47955">
    <property type="entry name" value="CYTOCHROME P450 FAMILY 71 PROTEIN"/>
    <property type="match status" value="1"/>
</dbReference>
<dbReference type="PANTHER" id="PTHR47955:SF19">
    <property type="entry name" value="CYTOCHROME P450 71A9-LIKE ISOFORM X1"/>
    <property type="match status" value="1"/>
</dbReference>
<evidence type="ECO:0000313" key="11">
    <source>
        <dbReference type="Proteomes" id="UP001472677"/>
    </source>
</evidence>
<keyword evidence="7 8" id="KW-0503">Monooxygenase</keyword>